<dbReference type="RefSeq" id="WP_129315953.1">
    <property type="nucleotide sequence ID" value="NZ_JBFCQO010000004.1"/>
</dbReference>
<name>A0A7K1LKB3_9MICC</name>
<feature type="compositionally biased region" description="Polar residues" evidence="8">
    <location>
        <begin position="1"/>
        <end position="25"/>
    </location>
</feature>
<comment type="similarity">
    <text evidence="7">Belongs to the binding-protein-dependent transport system permease family.</text>
</comment>
<dbReference type="EMBL" id="WOGT01000007">
    <property type="protein sequence ID" value="MUN55641.1"/>
    <property type="molecule type" value="Genomic_DNA"/>
</dbReference>
<feature type="transmembrane region" description="Helical" evidence="7">
    <location>
        <begin position="270"/>
        <end position="291"/>
    </location>
</feature>
<feature type="transmembrane region" description="Helical" evidence="7">
    <location>
        <begin position="238"/>
        <end position="258"/>
    </location>
</feature>
<sequence length="302" mass="32482">MSTTTTEKPLDSRTNTLTSSGTTPGVGSRERRNPKRSGAGRTPGPSRRAAPAWRARLRGSYAILAFILLWEFAPLLGSPAFQVFLPRFHEVALAWWELLVSGQLWEHFAASFARSIVGFAIATAAGIALGLLIGWYRALYETLNPLLEVFRNTAALALLPVFVLLLGIGELSKVTIVVYAAFFPVLLNTAAGVKTVDPLLIRAGMTLGLNRYQLFTQVVLPASVPTIFTGIRIAGSSAILVLVAAEMVGAKSGLGFLITSSQNSFLIPQMYAGVLTISLLGLIVNSALVALERRVSRWNTTL</sequence>
<feature type="transmembrane region" description="Helical" evidence="7">
    <location>
        <begin position="116"/>
        <end position="137"/>
    </location>
</feature>
<accession>A0A7K1LKB3</accession>
<evidence type="ECO:0000313" key="11">
    <source>
        <dbReference type="Proteomes" id="UP000462152"/>
    </source>
</evidence>
<evidence type="ECO:0000256" key="2">
    <source>
        <dbReference type="ARBA" id="ARBA00022448"/>
    </source>
</evidence>
<dbReference type="InterPro" id="IPR000515">
    <property type="entry name" value="MetI-like"/>
</dbReference>
<organism evidence="10 11">
    <name type="scientific">Rothia koreensis</name>
    <dbReference type="NCBI Taxonomy" id="592378"/>
    <lineage>
        <taxon>Bacteria</taxon>
        <taxon>Bacillati</taxon>
        <taxon>Actinomycetota</taxon>
        <taxon>Actinomycetes</taxon>
        <taxon>Micrococcales</taxon>
        <taxon>Micrococcaceae</taxon>
        <taxon>Rothia</taxon>
    </lineage>
</organism>
<keyword evidence="4 7" id="KW-0812">Transmembrane</keyword>
<keyword evidence="5 7" id="KW-1133">Transmembrane helix</keyword>
<feature type="transmembrane region" description="Helical" evidence="7">
    <location>
        <begin position="176"/>
        <end position="194"/>
    </location>
</feature>
<keyword evidence="11" id="KW-1185">Reference proteome</keyword>
<keyword evidence="2 7" id="KW-0813">Transport</keyword>
<evidence type="ECO:0000256" key="5">
    <source>
        <dbReference type="ARBA" id="ARBA00022989"/>
    </source>
</evidence>
<dbReference type="SUPFAM" id="SSF161098">
    <property type="entry name" value="MetI-like"/>
    <property type="match status" value="1"/>
</dbReference>
<proteinExistence type="inferred from homology"/>
<dbReference type="AlphaFoldDB" id="A0A7K1LKB3"/>
<dbReference type="Pfam" id="PF00528">
    <property type="entry name" value="BPD_transp_1"/>
    <property type="match status" value="1"/>
</dbReference>
<feature type="region of interest" description="Disordered" evidence="8">
    <location>
        <begin position="1"/>
        <end position="51"/>
    </location>
</feature>
<dbReference type="FunFam" id="1.10.3720.10:FF:000003">
    <property type="entry name" value="Aliphatic sulfonate ABC transporter permease"/>
    <property type="match status" value="1"/>
</dbReference>
<dbReference type="GO" id="GO:0042918">
    <property type="term" value="P:alkanesulfonate transmembrane transport"/>
    <property type="evidence" value="ECO:0007669"/>
    <property type="project" value="UniProtKB-ARBA"/>
</dbReference>
<evidence type="ECO:0000259" key="9">
    <source>
        <dbReference type="PROSITE" id="PS50928"/>
    </source>
</evidence>
<keyword evidence="6 7" id="KW-0472">Membrane</keyword>
<keyword evidence="3" id="KW-1003">Cell membrane</keyword>
<evidence type="ECO:0000313" key="10">
    <source>
        <dbReference type="EMBL" id="MUN55641.1"/>
    </source>
</evidence>
<feature type="domain" description="ABC transmembrane type-1" evidence="9">
    <location>
        <begin position="108"/>
        <end position="292"/>
    </location>
</feature>
<evidence type="ECO:0000256" key="8">
    <source>
        <dbReference type="SAM" id="MobiDB-lite"/>
    </source>
</evidence>
<evidence type="ECO:0000256" key="4">
    <source>
        <dbReference type="ARBA" id="ARBA00022692"/>
    </source>
</evidence>
<dbReference type="PANTHER" id="PTHR30151">
    <property type="entry name" value="ALKANE SULFONATE ABC TRANSPORTER-RELATED, MEMBRANE SUBUNIT"/>
    <property type="match status" value="1"/>
</dbReference>
<comment type="subcellular location">
    <subcellularLocation>
        <location evidence="1 7">Cell membrane</location>
        <topology evidence="1 7">Multi-pass membrane protein</topology>
    </subcellularLocation>
</comment>
<gene>
    <name evidence="10" type="ORF">GMA10_10530</name>
</gene>
<dbReference type="OrthoDB" id="3173654at2"/>
<evidence type="ECO:0000256" key="3">
    <source>
        <dbReference type="ARBA" id="ARBA00022475"/>
    </source>
</evidence>
<dbReference type="Proteomes" id="UP000462152">
    <property type="component" value="Unassembled WGS sequence"/>
</dbReference>
<dbReference type="GO" id="GO:0005886">
    <property type="term" value="C:plasma membrane"/>
    <property type="evidence" value="ECO:0007669"/>
    <property type="project" value="UniProtKB-SubCell"/>
</dbReference>
<dbReference type="CDD" id="cd06261">
    <property type="entry name" value="TM_PBP2"/>
    <property type="match status" value="1"/>
</dbReference>
<dbReference type="InterPro" id="IPR035906">
    <property type="entry name" value="MetI-like_sf"/>
</dbReference>
<feature type="transmembrane region" description="Helical" evidence="7">
    <location>
        <begin position="149"/>
        <end position="169"/>
    </location>
</feature>
<dbReference type="PANTHER" id="PTHR30151:SF0">
    <property type="entry name" value="ABC TRANSPORTER PERMEASE PROTEIN MJ0413-RELATED"/>
    <property type="match status" value="1"/>
</dbReference>
<dbReference type="Gene3D" id="1.10.3720.10">
    <property type="entry name" value="MetI-like"/>
    <property type="match status" value="1"/>
</dbReference>
<comment type="caution">
    <text evidence="10">The sequence shown here is derived from an EMBL/GenBank/DDBJ whole genome shotgun (WGS) entry which is preliminary data.</text>
</comment>
<protein>
    <submittedName>
        <fullName evidence="10">ABC transporter permease subunit</fullName>
    </submittedName>
</protein>
<evidence type="ECO:0000256" key="1">
    <source>
        <dbReference type="ARBA" id="ARBA00004651"/>
    </source>
</evidence>
<feature type="transmembrane region" description="Helical" evidence="7">
    <location>
        <begin position="61"/>
        <end position="85"/>
    </location>
</feature>
<dbReference type="PROSITE" id="PS50928">
    <property type="entry name" value="ABC_TM1"/>
    <property type="match status" value="1"/>
</dbReference>
<evidence type="ECO:0000256" key="7">
    <source>
        <dbReference type="RuleBase" id="RU363032"/>
    </source>
</evidence>
<reference evidence="10 11" key="1">
    <citation type="submission" date="2019-12" db="EMBL/GenBank/DDBJ databases">
        <authorList>
            <person name="Li J."/>
            <person name="Shi Y."/>
            <person name="Xu G."/>
            <person name="Xiao D."/>
            <person name="Ran X."/>
        </authorList>
    </citation>
    <scope>NUCLEOTIDE SEQUENCE [LARGE SCALE GENOMIC DNA]</scope>
    <source>
        <strain evidence="10 11">JCM 15915</strain>
    </source>
</reference>
<evidence type="ECO:0000256" key="6">
    <source>
        <dbReference type="ARBA" id="ARBA00023136"/>
    </source>
</evidence>